<accession>A0ABQ9K2B4</accession>
<name>A0ABQ9K2B4_9CUCU</name>
<dbReference type="Pfam" id="PF00112">
    <property type="entry name" value="Peptidase_C1"/>
    <property type="match status" value="1"/>
</dbReference>
<dbReference type="InterPro" id="IPR038765">
    <property type="entry name" value="Papain-like_cys_pep_sf"/>
</dbReference>
<proteinExistence type="predicted"/>
<comment type="caution">
    <text evidence="2">The sequence shown here is derived from an EMBL/GenBank/DDBJ whole genome shotgun (WGS) entry which is preliminary data.</text>
</comment>
<evidence type="ECO:0000259" key="1">
    <source>
        <dbReference type="Pfam" id="PF00112"/>
    </source>
</evidence>
<dbReference type="EMBL" id="JAPWTJ010000043">
    <property type="protein sequence ID" value="KAJ8984237.1"/>
    <property type="molecule type" value="Genomic_DNA"/>
</dbReference>
<gene>
    <name evidence="2" type="ORF">NQ317_007469</name>
</gene>
<sequence>METTILFPNLATKFLKRIDWVKKGAVTDVEKIKKSVVHVGVLARTGTLEGQLFKKTGNLISLSEQNLVDCTPGALVVMGVTWIKLWNT</sequence>
<evidence type="ECO:0000313" key="3">
    <source>
        <dbReference type="Proteomes" id="UP001162164"/>
    </source>
</evidence>
<evidence type="ECO:0000313" key="2">
    <source>
        <dbReference type="EMBL" id="KAJ8984237.1"/>
    </source>
</evidence>
<dbReference type="Gene3D" id="3.90.70.10">
    <property type="entry name" value="Cysteine proteinases"/>
    <property type="match status" value="1"/>
</dbReference>
<keyword evidence="3" id="KW-1185">Reference proteome</keyword>
<dbReference type="SUPFAM" id="SSF54001">
    <property type="entry name" value="Cysteine proteinases"/>
    <property type="match status" value="1"/>
</dbReference>
<protein>
    <recommendedName>
        <fullName evidence="1">Peptidase C1A papain C-terminal domain-containing protein</fullName>
    </recommendedName>
</protein>
<dbReference type="InterPro" id="IPR000668">
    <property type="entry name" value="Peptidase_C1A_C"/>
</dbReference>
<reference evidence="2" key="1">
    <citation type="journal article" date="2023" name="Insect Mol. Biol.">
        <title>Genome sequencing provides insights into the evolution of gene families encoding plant cell wall-degrading enzymes in longhorned beetles.</title>
        <authorList>
            <person name="Shin N.R."/>
            <person name="Okamura Y."/>
            <person name="Kirsch R."/>
            <person name="Pauchet Y."/>
        </authorList>
    </citation>
    <scope>NUCLEOTIDE SEQUENCE</scope>
    <source>
        <strain evidence="2">MMC_N1</strain>
    </source>
</reference>
<feature type="domain" description="Peptidase C1A papain C-terminal" evidence="1">
    <location>
        <begin position="16"/>
        <end position="71"/>
    </location>
</feature>
<dbReference type="Proteomes" id="UP001162164">
    <property type="component" value="Unassembled WGS sequence"/>
</dbReference>
<organism evidence="2 3">
    <name type="scientific">Molorchus minor</name>
    <dbReference type="NCBI Taxonomy" id="1323400"/>
    <lineage>
        <taxon>Eukaryota</taxon>
        <taxon>Metazoa</taxon>
        <taxon>Ecdysozoa</taxon>
        <taxon>Arthropoda</taxon>
        <taxon>Hexapoda</taxon>
        <taxon>Insecta</taxon>
        <taxon>Pterygota</taxon>
        <taxon>Neoptera</taxon>
        <taxon>Endopterygota</taxon>
        <taxon>Coleoptera</taxon>
        <taxon>Polyphaga</taxon>
        <taxon>Cucujiformia</taxon>
        <taxon>Chrysomeloidea</taxon>
        <taxon>Cerambycidae</taxon>
        <taxon>Lamiinae</taxon>
        <taxon>Monochamini</taxon>
        <taxon>Molorchus</taxon>
    </lineage>
</organism>